<protein>
    <submittedName>
        <fullName evidence="4">DgyrCDS12355</fullName>
    </submittedName>
</protein>
<dbReference type="EMBL" id="CAJFCJ010000020">
    <property type="protein sequence ID" value="CAD5124049.1"/>
    <property type="molecule type" value="Genomic_DNA"/>
</dbReference>
<dbReference type="AlphaFoldDB" id="A0A7I8W697"/>
<dbReference type="Pfam" id="PF14023">
    <property type="entry name" value="Bestrophin-like"/>
    <property type="match status" value="1"/>
</dbReference>
<feature type="transmembrane region" description="Helical" evidence="2">
    <location>
        <begin position="134"/>
        <end position="154"/>
    </location>
</feature>
<feature type="transmembrane region" description="Helical" evidence="2">
    <location>
        <begin position="450"/>
        <end position="469"/>
    </location>
</feature>
<dbReference type="PANTHER" id="PTHR34403:SF14">
    <property type="entry name" value="OS05G0225800 PROTEIN"/>
    <property type="match status" value="1"/>
</dbReference>
<feature type="transmembrane region" description="Helical" evidence="2">
    <location>
        <begin position="476"/>
        <end position="494"/>
    </location>
</feature>
<feature type="chain" id="PRO_5029657889" evidence="3">
    <location>
        <begin position="22"/>
        <end position="543"/>
    </location>
</feature>
<comment type="caution">
    <text evidence="4">The sequence shown here is derived from an EMBL/GenBank/DDBJ whole genome shotgun (WGS) entry which is preliminary data.</text>
</comment>
<feature type="signal peptide" evidence="3">
    <location>
        <begin position="1"/>
        <end position="21"/>
    </location>
</feature>
<name>A0A7I8W697_9ANNE</name>
<evidence type="ECO:0000256" key="2">
    <source>
        <dbReference type="SAM" id="Phobius"/>
    </source>
</evidence>
<feature type="compositionally biased region" description="Basic and acidic residues" evidence="1">
    <location>
        <begin position="39"/>
        <end position="109"/>
    </location>
</feature>
<proteinExistence type="predicted"/>
<accession>A0A7I8W697</accession>
<dbReference type="Proteomes" id="UP000549394">
    <property type="component" value="Unassembled WGS sequence"/>
</dbReference>
<organism evidence="4 5">
    <name type="scientific">Dimorphilus gyrociliatus</name>
    <dbReference type="NCBI Taxonomy" id="2664684"/>
    <lineage>
        <taxon>Eukaryota</taxon>
        <taxon>Metazoa</taxon>
        <taxon>Spiralia</taxon>
        <taxon>Lophotrochozoa</taxon>
        <taxon>Annelida</taxon>
        <taxon>Polychaeta</taxon>
        <taxon>Polychaeta incertae sedis</taxon>
        <taxon>Dinophilidae</taxon>
        <taxon>Dimorphilus</taxon>
    </lineage>
</organism>
<keyword evidence="2" id="KW-0812">Transmembrane</keyword>
<evidence type="ECO:0000313" key="5">
    <source>
        <dbReference type="Proteomes" id="UP000549394"/>
    </source>
</evidence>
<dbReference type="InterPro" id="IPR025333">
    <property type="entry name" value="DUF4239"/>
</dbReference>
<reference evidence="4 5" key="1">
    <citation type="submission" date="2020-08" db="EMBL/GenBank/DDBJ databases">
        <authorList>
            <person name="Hejnol A."/>
        </authorList>
    </citation>
    <scope>NUCLEOTIDE SEQUENCE [LARGE SCALE GENOMIC DNA]</scope>
</reference>
<dbReference type="PANTHER" id="PTHR34403">
    <property type="entry name" value="TOL-PAL SYSTEM PROTEIN TOLA"/>
    <property type="match status" value="1"/>
</dbReference>
<gene>
    <name evidence="4" type="ORF">DGYR_LOCUS11649</name>
</gene>
<keyword evidence="3" id="KW-0732">Signal</keyword>
<evidence type="ECO:0000256" key="1">
    <source>
        <dbReference type="SAM" id="MobiDB-lite"/>
    </source>
</evidence>
<feature type="transmembrane region" description="Helical" evidence="2">
    <location>
        <begin position="255"/>
        <end position="276"/>
    </location>
</feature>
<keyword evidence="2" id="KW-0472">Membrane</keyword>
<dbReference type="OrthoDB" id="10020794at2759"/>
<sequence>MKKISLVCLLFICCLVKSHLAVIDASSSVDESYFYREKRAAEPETKVEGEPETKVEGEPETKVEGEPETKVETEPEKETKPESETESETKPENKPESEVESETKPETTAKPETNAEGTVSPEAEPEQRPSMWEIILPPFILLVLIVLGLTGLSISSQRHVVRAKLRKIFGFCLRTSFLPAWKNFSGLKTIRKINVSPTESTSTFETSILSSPDSLKRNQAEDVIPEEEEDKTFLSSFDLEVIRSMNSYHNRPKELFRISFPALISLSLCPFTLYLYQPLIDIFWPKSSFATPPDINEAIACFLAPAGLVYATSFGFAFQQALGKQGEVLRKITYELGLIDQIATLASKIHLPNIQDRMAIYRAIKAEAIFMILQIEDREPESFQNKSRIDVKTEIWNVLDILRRIQSDSKEIFSIDRIIVDKIISHILHLNSICSDRMGLLHARIHPLKWAFLETLGFFSFFGILLLTAQSYRMELIMCIITVFSISLLCYVVSDLDSPFSGFFRIDLSVLPDAITRIEKMFYIASSFGLNITAKYPTVKKMF</sequence>
<keyword evidence="2" id="KW-1133">Transmembrane helix</keyword>
<feature type="region of interest" description="Disordered" evidence="1">
    <location>
        <begin position="39"/>
        <end position="127"/>
    </location>
</feature>
<keyword evidence="5" id="KW-1185">Reference proteome</keyword>
<evidence type="ECO:0000256" key="3">
    <source>
        <dbReference type="SAM" id="SignalP"/>
    </source>
</evidence>
<evidence type="ECO:0000313" key="4">
    <source>
        <dbReference type="EMBL" id="CAD5124049.1"/>
    </source>
</evidence>
<dbReference type="InterPro" id="IPR050972">
    <property type="entry name" value="SDr-like"/>
</dbReference>